<dbReference type="GO" id="GO:0070273">
    <property type="term" value="F:phosphatidylinositol-4-phosphate binding"/>
    <property type="evidence" value="ECO:0007669"/>
    <property type="project" value="TreeGrafter"/>
</dbReference>
<protein>
    <recommendedName>
        <fullName evidence="4">CRAL-TRIO domain-containing protein</fullName>
    </recommendedName>
</protein>
<evidence type="ECO:0000256" key="1">
    <source>
        <dbReference type="ARBA" id="ARBA00022737"/>
    </source>
</evidence>
<dbReference type="GO" id="GO:0080025">
    <property type="term" value="F:phosphatidylinositol-3,5-bisphosphate binding"/>
    <property type="evidence" value="ECO:0007669"/>
    <property type="project" value="TreeGrafter"/>
</dbReference>
<dbReference type="PANTHER" id="PTHR46607">
    <property type="entry name" value="SEC14 DOMAIN AND SPECTRIN REPEAT-CONTAINING PROTEIN 1"/>
    <property type="match status" value="1"/>
</dbReference>
<dbReference type="Proteomes" id="UP000835052">
    <property type="component" value="Unassembled WGS sequence"/>
</dbReference>
<dbReference type="InterPro" id="IPR056804">
    <property type="entry name" value="Spectrin_SESTD1"/>
</dbReference>
<comment type="similarity">
    <text evidence="2">Belongs to the SOLO family.</text>
</comment>
<dbReference type="EMBL" id="CAJGYM010000001">
    <property type="protein sequence ID" value="CAD6184795.1"/>
    <property type="molecule type" value="Genomic_DNA"/>
</dbReference>
<feature type="domain" description="CRAL-TRIO" evidence="4">
    <location>
        <begin position="121"/>
        <end position="225"/>
    </location>
</feature>
<sequence>MSSLGWAWLGEWGWTNEHPPPNTFRASFFSYTLMESERRRSEIQKHDEKSNVQCSPAELPLRKSPEDSEDVDDDVGRMNVQRHRDVILRKLVFLPGGQDREGCPIIVISPNADSTTPYEDVVSLMGLLSEMTSSLAFTVVVDARQSHAKQLKQLLRACQQALYKKLRLVLIVQPEKFLEQQKINFDLILEGYEFKAILISVHKLSKYVDVSQLPEQFGGTCVYEPSQWLENRQGISSALNDLSQMKRNAGELNNQRLEEVEKLAESLASSSRVDDEFASRQLKNGVSGLRKKEETEGKEEMIEEHAVGVHRFLDWIEGCGEKWLQSLCEVADNADEAENMVKQHELLEERSKDILEQSTQLADMATRLMVVCPHYSISLHKMREQVRHVGEHFSKRVEAQSKFAIANKSLQSKLASLTKHTDAMLEALCRPDNVKTLDEAKTQKTKIEQKTVKIQKLYEEAVENGTDAIKFLEKSTSTLPTKTLMSHIRAQLAYNCQRHQRCLELANVRKLKLQQYMQLFTSRKDCDQVIDWLQELYETLLRDYCLTDVSEEGVRNLREDRKQLEKTATSTYDYGKQLCRMSEMVSRILRTDKEKDDRSEKLEAKWEQLKNALQTNEARLAVVDSFNSTASQMVFRVNELEKQLREILTYRQKNSGVLGVERRRLRDDISELSRIASLLAAQINADHNSSVEGRQKAMRSISGKVELVETQFRRMESLVLEEEEPAASAAEDVVEKAATEPVPRPSPRPLSNVVEEDVDEAPAVIRMVPPVATRYNNSAIRLSHNESYL</sequence>
<gene>
    <name evidence="5" type="ORF">CAUJ_LOCUS714</name>
</gene>
<feature type="region of interest" description="Disordered" evidence="3">
    <location>
        <begin position="40"/>
        <end position="73"/>
    </location>
</feature>
<feature type="compositionally biased region" description="Basic and acidic residues" evidence="3">
    <location>
        <begin position="40"/>
        <end position="50"/>
    </location>
</feature>
<organism evidence="5 6">
    <name type="scientific">Caenorhabditis auriculariae</name>
    <dbReference type="NCBI Taxonomy" id="2777116"/>
    <lineage>
        <taxon>Eukaryota</taxon>
        <taxon>Metazoa</taxon>
        <taxon>Ecdysozoa</taxon>
        <taxon>Nematoda</taxon>
        <taxon>Chromadorea</taxon>
        <taxon>Rhabditida</taxon>
        <taxon>Rhabditina</taxon>
        <taxon>Rhabditomorpha</taxon>
        <taxon>Rhabditoidea</taxon>
        <taxon>Rhabditidae</taxon>
        <taxon>Peloderinae</taxon>
        <taxon>Caenorhabditis</taxon>
    </lineage>
</organism>
<keyword evidence="6" id="KW-1185">Reference proteome</keyword>
<evidence type="ECO:0000313" key="6">
    <source>
        <dbReference type="Proteomes" id="UP000835052"/>
    </source>
</evidence>
<dbReference type="CDD" id="cd00170">
    <property type="entry name" value="SEC14"/>
    <property type="match status" value="1"/>
</dbReference>
<evidence type="ECO:0000259" key="4">
    <source>
        <dbReference type="PROSITE" id="PS50191"/>
    </source>
</evidence>
<dbReference type="PROSITE" id="PS50191">
    <property type="entry name" value="CRAL_TRIO"/>
    <property type="match status" value="1"/>
</dbReference>
<evidence type="ECO:0000256" key="3">
    <source>
        <dbReference type="SAM" id="MobiDB-lite"/>
    </source>
</evidence>
<keyword evidence="1" id="KW-0677">Repeat</keyword>
<dbReference type="GO" id="GO:0032266">
    <property type="term" value="F:phosphatidylinositol-3-phosphate binding"/>
    <property type="evidence" value="ECO:0007669"/>
    <property type="project" value="TreeGrafter"/>
</dbReference>
<comment type="caution">
    <text evidence="5">The sequence shown here is derived from an EMBL/GenBank/DDBJ whole genome shotgun (WGS) entry which is preliminary data.</text>
</comment>
<dbReference type="OrthoDB" id="5859883at2759"/>
<dbReference type="AlphaFoldDB" id="A0A8S1GMU4"/>
<dbReference type="GO" id="GO:0010314">
    <property type="term" value="F:phosphatidylinositol-5-phosphate binding"/>
    <property type="evidence" value="ECO:0007669"/>
    <property type="project" value="TreeGrafter"/>
</dbReference>
<dbReference type="GO" id="GO:0043325">
    <property type="term" value="F:phosphatidylinositol-3,4-bisphosphate binding"/>
    <property type="evidence" value="ECO:0007669"/>
    <property type="project" value="TreeGrafter"/>
</dbReference>
<dbReference type="SUPFAM" id="SSF46966">
    <property type="entry name" value="Spectrin repeat"/>
    <property type="match status" value="1"/>
</dbReference>
<dbReference type="SUPFAM" id="SSF52087">
    <property type="entry name" value="CRAL/TRIO domain"/>
    <property type="match status" value="1"/>
</dbReference>
<name>A0A8S1GMU4_9PELO</name>
<accession>A0A8S1GMU4</accession>
<dbReference type="InterPro" id="IPR036865">
    <property type="entry name" value="CRAL-TRIO_dom_sf"/>
</dbReference>
<proteinExistence type="inferred from homology"/>
<dbReference type="Gene3D" id="1.20.58.60">
    <property type="match status" value="1"/>
</dbReference>
<dbReference type="Pfam" id="PF24915">
    <property type="entry name" value="Spectrin_SESTD1"/>
    <property type="match status" value="1"/>
</dbReference>
<feature type="region of interest" description="Disordered" evidence="3">
    <location>
        <begin position="723"/>
        <end position="752"/>
    </location>
</feature>
<dbReference type="SMART" id="SM00516">
    <property type="entry name" value="SEC14"/>
    <property type="match status" value="1"/>
</dbReference>
<reference evidence="5" key="1">
    <citation type="submission" date="2020-10" db="EMBL/GenBank/DDBJ databases">
        <authorList>
            <person name="Kikuchi T."/>
        </authorList>
    </citation>
    <scope>NUCLEOTIDE SEQUENCE</scope>
    <source>
        <strain evidence="5">NKZ352</strain>
    </source>
</reference>
<dbReference type="PANTHER" id="PTHR46607:SF1">
    <property type="entry name" value="SEC14 DOMAIN AND SPECTRIN REPEAT-CONTAINING PROTEIN 1"/>
    <property type="match status" value="1"/>
</dbReference>
<dbReference type="GO" id="GO:0005546">
    <property type="term" value="F:phosphatidylinositol-4,5-bisphosphate binding"/>
    <property type="evidence" value="ECO:0007669"/>
    <property type="project" value="TreeGrafter"/>
</dbReference>
<evidence type="ECO:0000256" key="2">
    <source>
        <dbReference type="ARBA" id="ARBA00038285"/>
    </source>
</evidence>
<evidence type="ECO:0000313" key="5">
    <source>
        <dbReference type="EMBL" id="CAD6184795.1"/>
    </source>
</evidence>
<dbReference type="InterPro" id="IPR001251">
    <property type="entry name" value="CRAL-TRIO_dom"/>
</dbReference>